<evidence type="ECO:0000313" key="3">
    <source>
        <dbReference type="Proteomes" id="UP000462363"/>
    </source>
</evidence>
<accession>A0A844FCW9</accession>
<feature type="non-terminal residue" evidence="2">
    <location>
        <position position="1"/>
    </location>
</feature>
<dbReference type="PROSITE" id="PS50994">
    <property type="entry name" value="INTEGRASE"/>
    <property type="match status" value="1"/>
</dbReference>
<dbReference type="InterPro" id="IPR012337">
    <property type="entry name" value="RNaseH-like_sf"/>
</dbReference>
<reference evidence="2 3" key="1">
    <citation type="submission" date="2019-08" db="EMBL/GenBank/DDBJ databases">
        <title>In-depth cultivation of the pig gut microbiome towards novel bacterial diversity and tailored functional studies.</title>
        <authorList>
            <person name="Wylensek D."/>
            <person name="Hitch T.C.A."/>
            <person name="Clavel T."/>
        </authorList>
    </citation>
    <scope>NUCLEOTIDE SEQUENCE [LARGE SCALE GENOMIC DNA]</scope>
    <source>
        <strain evidence="2 3">BL-389-WT-3D</strain>
    </source>
</reference>
<comment type="caution">
    <text evidence="2">The sequence shown here is derived from an EMBL/GenBank/DDBJ whole genome shotgun (WGS) entry which is preliminary data.</text>
</comment>
<name>A0A844FCW9_CLOSV</name>
<dbReference type="PANTHER" id="PTHR46889">
    <property type="entry name" value="TRANSPOSASE INSF FOR INSERTION SEQUENCE IS3B-RELATED"/>
    <property type="match status" value="1"/>
</dbReference>
<dbReference type="SUPFAM" id="SSF53098">
    <property type="entry name" value="Ribonuclease H-like"/>
    <property type="match status" value="1"/>
</dbReference>
<dbReference type="GO" id="GO:0003676">
    <property type="term" value="F:nucleic acid binding"/>
    <property type="evidence" value="ECO:0007669"/>
    <property type="project" value="InterPro"/>
</dbReference>
<dbReference type="GO" id="GO:0015074">
    <property type="term" value="P:DNA integration"/>
    <property type="evidence" value="ECO:0007669"/>
    <property type="project" value="InterPro"/>
</dbReference>
<dbReference type="InterPro" id="IPR001584">
    <property type="entry name" value="Integrase_cat-core"/>
</dbReference>
<dbReference type="Pfam" id="PF00665">
    <property type="entry name" value="rve"/>
    <property type="match status" value="1"/>
</dbReference>
<dbReference type="AlphaFoldDB" id="A0A844FCW9"/>
<dbReference type="InterPro" id="IPR050900">
    <property type="entry name" value="Transposase_IS3/IS150/IS904"/>
</dbReference>
<evidence type="ECO:0000313" key="2">
    <source>
        <dbReference type="EMBL" id="MSS41044.1"/>
    </source>
</evidence>
<proteinExistence type="predicted"/>
<protein>
    <submittedName>
        <fullName evidence="2">DDE-type integrase/transposase/recombinase</fullName>
    </submittedName>
</protein>
<dbReference type="RefSeq" id="WP_154567825.1">
    <property type="nucleotide sequence ID" value="NZ_VUMB01000025.1"/>
</dbReference>
<sequence>RDFHSDAPLEKCITDITEIPASNGKLYVSAIFDCFDLSVLGLAMETTMKADLCIHTLESALTAYPALEGAIIHSDRGTRYTSEAYRQTIRKYHIHQSMNSAGGRCHDNARCESMWARMKTELLYGRYDTKQMTVEELKVLIWRYFHSYWNNRRICSANGGLPPMIKRKKYYEDLELAA</sequence>
<feature type="domain" description="Integrase catalytic" evidence="1">
    <location>
        <begin position="4"/>
        <end position="171"/>
    </location>
</feature>
<dbReference type="Gene3D" id="3.30.420.10">
    <property type="entry name" value="Ribonuclease H-like superfamily/Ribonuclease H"/>
    <property type="match status" value="1"/>
</dbReference>
<dbReference type="InterPro" id="IPR036397">
    <property type="entry name" value="RNaseH_sf"/>
</dbReference>
<dbReference type="Proteomes" id="UP000462363">
    <property type="component" value="Unassembled WGS sequence"/>
</dbReference>
<gene>
    <name evidence="2" type="ORF">FYJ37_11955</name>
</gene>
<organism evidence="2 3">
    <name type="scientific">Clostridium scindens (strain JCM 10418 / VPI 12708)</name>
    <dbReference type="NCBI Taxonomy" id="29347"/>
    <lineage>
        <taxon>Bacteria</taxon>
        <taxon>Bacillati</taxon>
        <taxon>Bacillota</taxon>
        <taxon>Clostridia</taxon>
        <taxon>Lachnospirales</taxon>
        <taxon>Lachnospiraceae</taxon>
    </lineage>
</organism>
<evidence type="ECO:0000259" key="1">
    <source>
        <dbReference type="PROSITE" id="PS50994"/>
    </source>
</evidence>
<dbReference type="PANTHER" id="PTHR46889:SF4">
    <property type="entry name" value="TRANSPOSASE INSO FOR INSERTION SEQUENCE ELEMENT IS911B-RELATED"/>
    <property type="match status" value="1"/>
</dbReference>
<dbReference type="EMBL" id="VUMB01000025">
    <property type="protein sequence ID" value="MSS41044.1"/>
    <property type="molecule type" value="Genomic_DNA"/>
</dbReference>